<keyword evidence="1" id="KW-0732">Signal</keyword>
<dbReference type="SUPFAM" id="SSF52266">
    <property type="entry name" value="SGNH hydrolase"/>
    <property type="match status" value="1"/>
</dbReference>
<keyword evidence="3" id="KW-0378">Hydrolase</keyword>
<dbReference type="Gene3D" id="2.60.120.260">
    <property type="entry name" value="Galactose-binding domain-like"/>
    <property type="match status" value="1"/>
</dbReference>
<evidence type="ECO:0000313" key="3">
    <source>
        <dbReference type="EMBL" id="SNS35226.1"/>
    </source>
</evidence>
<evidence type="ECO:0000256" key="1">
    <source>
        <dbReference type="SAM" id="SignalP"/>
    </source>
</evidence>
<dbReference type="InterPro" id="IPR036514">
    <property type="entry name" value="SGNH_hydro_sf"/>
</dbReference>
<reference evidence="4" key="1">
    <citation type="submission" date="2017-06" db="EMBL/GenBank/DDBJ databases">
        <authorList>
            <person name="Varghese N."/>
            <person name="Submissions S."/>
        </authorList>
    </citation>
    <scope>NUCLEOTIDE SEQUENCE [LARGE SCALE GENOMIC DNA]</scope>
    <source>
        <strain evidence="4">LNB2</strain>
    </source>
</reference>
<dbReference type="InterPro" id="IPR040794">
    <property type="entry name" value="CE2_N"/>
</dbReference>
<name>A0A239DRT3_9SPHN</name>
<protein>
    <submittedName>
        <fullName evidence="3">GDSL-like Lipase/Acylhydrolase family protein</fullName>
    </submittedName>
</protein>
<dbReference type="EMBL" id="FZOS01000005">
    <property type="protein sequence ID" value="SNS35226.1"/>
    <property type="molecule type" value="Genomic_DNA"/>
</dbReference>
<gene>
    <name evidence="3" type="ORF">SAMN06295912_10517</name>
</gene>
<dbReference type="GO" id="GO:0016788">
    <property type="term" value="F:hydrolase activity, acting on ester bonds"/>
    <property type="evidence" value="ECO:0007669"/>
    <property type="project" value="UniProtKB-ARBA"/>
</dbReference>
<proteinExistence type="predicted"/>
<dbReference type="Gene3D" id="3.40.50.1110">
    <property type="entry name" value="SGNH hydrolase"/>
    <property type="match status" value="1"/>
</dbReference>
<feature type="chain" id="PRO_5012624751" evidence="1">
    <location>
        <begin position="32"/>
        <end position="405"/>
    </location>
</feature>
<feature type="domain" description="Carbohydrate esterase 2 N-terminal" evidence="2">
    <location>
        <begin position="56"/>
        <end position="159"/>
    </location>
</feature>
<dbReference type="AlphaFoldDB" id="A0A239DRT3"/>
<feature type="signal peptide" evidence="1">
    <location>
        <begin position="1"/>
        <end position="31"/>
    </location>
</feature>
<evidence type="ECO:0000259" key="2">
    <source>
        <dbReference type="Pfam" id="PF17996"/>
    </source>
</evidence>
<dbReference type="Proteomes" id="UP000198281">
    <property type="component" value="Unassembled WGS sequence"/>
</dbReference>
<evidence type="ECO:0000313" key="4">
    <source>
        <dbReference type="Proteomes" id="UP000198281"/>
    </source>
</evidence>
<organism evidence="3 4">
    <name type="scientific">Edaphosphingomonas laterariae</name>
    <dbReference type="NCBI Taxonomy" id="861865"/>
    <lineage>
        <taxon>Bacteria</taxon>
        <taxon>Pseudomonadati</taxon>
        <taxon>Pseudomonadota</taxon>
        <taxon>Alphaproteobacteria</taxon>
        <taxon>Sphingomonadales</taxon>
        <taxon>Rhizorhabdaceae</taxon>
        <taxon>Edaphosphingomonas</taxon>
    </lineage>
</organism>
<dbReference type="PANTHER" id="PTHR37834:SF2">
    <property type="entry name" value="ESTERASE, SGNH HYDROLASE-TYPE"/>
    <property type="match status" value="1"/>
</dbReference>
<accession>A0A239DRT3</accession>
<sequence length="405" mass="44142">MLRGNMGRNAAIAILLAIAAPVLLPVAAAYAQTVAVEPNGPMVPRDMQPLPVHVGGRVAIAKAARGAQLHAHQWPGTYFEAAFTGDHLALSFDDKGNGYQLLIDNAPPIAIAPPGRSLLRVTGLSPGVHRVRLEKLTENDGVRGIFGGFYVARDAQPLAVAPRSRQIEFIGDSSMTGFGLRSGKAQCSLRESQESTDTQGAYPALVARHYDADYQINAISARGLVRNYAGMVPGREIPKVYPFTFFDMTTPYVDAGWRPELIVLKLNADFVGAIGPGEKWKDFGEVAADYGPAYGAFIAELHRRSPSAAFLIWWFDTARMGDPNARRIFETAEQAIRDAARQAGVQHLDFITASDLAIEGRACGHYTPSDQRKLADWLIAYLDRHPTIWPAEKAKARQAEARQVE</sequence>
<dbReference type="OrthoDB" id="9801375at2"/>
<dbReference type="Pfam" id="PF17996">
    <property type="entry name" value="CE2_N"/>
    <property type="match status" value="1"/>
</dbReference>
<dbReference type="RefSeq" id="WP_144033736.1">
    <property type="nucleotide sequence ID" value="NZ_FZOS01000005.1"/>
</dbReference>
<dbReference type="InterPro" id="IPR052762">
    <property type="entry name" value="PCW_deacetylase/CE"/>
</dbReference>
<dbReference type="PANTHER" id="PTHR37834">
    <property type="entry name" value="GDSL-LIKE LIPASE/ACYLHYDROLASE DOMAIN PROTEIN (AFU_ORTHOLOGUE AFUA_2G00620)"/>
    <property type="match status" value="1"/>
</dbReference>
<keyword evidence="4" id="KW-1185">Reference proteome</keyword>